<keyword evidence="5" id="KW-1185">Reference proteome</keyword>
<reference evidence="5" key="1">
    <citation type="journal article" date="2010" name="Nat. Biotechnol.">
        <title>Draft genome sequence of the oilseed species Ricinus communis.</title>
        <authorList>
            <person name="Chan A.P."/>
            <person name="Crabtree J."/>
            <person name="Zhao Q."/>
            <person name="Lorenzi H."/>
            <person name="Orvis J."/>
            <person name="Puiu D."/>
            <person name="Melake-Berhan A."/>
            <person name="Jones K.M."/>
            <person name="Redman J."/>
            <person name="Chen G."/>
            <person name="Cahoon E.B."/>
            <person name="Gedil M."/>
            <person name="Stanke M."/>
            <person name="Haas B.J."/>
            <person name="Wortman J.R."/>
            <person name="Fraser-Liggett C.M."/>
            <person name="Ravel J."/>
            <person name="Rabinowicz P.D."/>
        </authorList>
    </citation>
    <scope>NUCLEOTIDE SEQUENCE [LARGE SCALE GENOMIC DNA]</scope>
    <source>
        <strain evidence="5">cv. Hale</strain>
    </source>
</reference>
<evidence type="ECO:0000256" key="1">
    <source>
        <dbReference type="SAM" id="Coils"/>
    </source>
</evidence>
<dbReference type="eggNOG" id="ENOG502S53J">
    <property type="taxonomic scope" value="Eukaryota"/>
</dbReference>
<protein>
    <recommendedName>
        <fullName evidence="3">DUF7610 domain-containing protein</fullName>
    </recommendedName>
</protein>
<keyword evidence="2" id="KW-0812">Transmembrane</keyword>
<dbReference type="EMBL" id="EQ973773">
    <property type="protein sequence ID" value="EEF51549.1"/>
    <property type="molecule type" value="Genomic_DNA"/>
</dbReference>
<evidence type="ECO:0000313" key="5">
    <source>
        <dbReference type="Proteomes" id="UP000008311"/>
    </source>
</evidence>
<sequence length="205" mass="23140">MTKRYSVLQKKLQELESFLKDVFSLNPLDHNLHSQDIEQRLEFLKTLLSAEITSSPEKPHHLQHISKRLSELESIVRDWHDYKTTTMHEHNVETVSTCSCTESCLNDDGEATFAGGSCGFEETENAVEGSAEENNEEEVRVEEMSEAKKEEKRSVGVAVGWRMFGSLMIGMALMGFVMTAKIFLTTLGSSLLAGKYFLNFHALDD</sequence>
<feature type="domain" description="DUF7610" evidence="3">
    <location>
        <begin position="8"/>
        <end position="82"/>
    </location>
</feature>
<keyword evidence="2" id="KW-0472">Membrane</keyword>
<feature type="transmembrane region" description="Helical" evidence="2">
    <location>
        <begin position="159"/>
        <end position="184"/>
    </location>
</feature>
<evidence type="ECO:0000256" key="2">
    <source>
        <dbReference type="SAM" id="Phobius"/>
    </source>
</evidence>
<organism evidence="4 5">
    <name type="scientific">Ricinus communis</name>
    <name type="common">Castor bean</name>
    <dbReference type="NCBI Taxonomy" id="3988"/>
    <lineage>
        <taxon>Eukaryota</taxon>
        <taxon>Viridiplantae</taxon>
        <taxon>Streptophyta</taxon>
        <taxon>Embryophyta</taxon>
        <taxon>Tracheophyta</taxon>
        <taxon>Spermatophyta</taxon>
        <taxon>Magnoliopsida</taxon>
        <taxon>eudicotyledons</taxon>
        <taxon>Gunneridae</taxon>
        <taxon>Pentapetalae</taxon>
        <taxon>rosids</taxon>
        <taxon>fabids</taxon>
        <taxon>Malpighiales</taxon>
        <taxon>Euphorbiaceae</taxon>
        <taxon>Acalyphoideae</taxon>
        <taxon>Acalypheae</taxon>
        <taxon>Ricinus</taxon>
    </lineage>
</organism>
<dbReference type="AlphaFoldDB" id="B9R9S2"/>
<evidence type="ECO:0000259" key="3">
    <source>
        <dbReference type="Pfam" id="PF24583"/>
    </source>
</evidence>
<feature type="coiled-coil region" evidence="1">
    <location>
        <begin position="127"/>
        <end position="154"/>
    </location>
</feature>
<dbReference type="InterPro" id="IPR056029">
    <property type="entry name" value="DUF7610"/>
</dbReference>
<dbReference type="InParanoid" id="B9R9S2"/>
<evidence type="ECO:0000313" key="4">
    <source>
        <dbReference type="EMBL" id="EEF51549.1"/>
    </source>
</evidence>
<keyword evidence="1" id="KW-0175">Coiled coil</keyword>
<keyword evidence="2" id="KW-1133">Transmembrane helix</keyword>
<accession>B9R9S2</accession>
<dbReference type="Pfam" id="PF24583">
    <property type="entry name" value="DUF7610"/>
    <property type="match status" value="1"/>
</dbReference>
<dbReference type="Proteomes" id="UP000008311">
    <property type="component" value="Unassembled WGS sequence"/>
</dbReference>
<gene>
    <name evidence="4" type="ORF">RCOM_1500360</name>
</gene>
<name>B9R9S2_RICCO</name>
<proteinExistence type="predicted"/>